<protein>
    <submittedName>
        <fullName evidence="1">Uncharacterized protein</fullName>
    </submittedName>
</protein>
<gene>
    <name evidence="1" type="ORF">SAMN04488506_1981</name>
</gene>
<organism evidence="1 2">
    <name type="scientific">Desemzia incerta</name>
    <dbReference type="NCBI Taxonomy" id="82801"/>
    <lineage>
        <taxon>Bacteria</taxon>
        <taxon>Bacillati</taxon>
        <taxon>Bacillota</taxon>
        <taxon>Bacilli</taxon>
        <taxon>Lactobacillales</taxon>
        <taxon>Carnobacteriaceae</taxon>
        <taxon>Desemzia</taxon>
    </lineage>
</organism>
<evidence type="ECO:0000313" key="1">
    <source>
        <dbReference type="EMBL" id="SFQ43264.1"/>
    </source>
</evidence>
<reference evidence="1 2" key="1">
    <citation type="submission" date="2016-10" db="EMBL/GenBank/DDBJ databases">
        <authorList>
            <person name="de Groot N.N."/>
        </authorList>
    </citation>
    <scope>NUCLEOTIDE SEQUENCE [LARGE SCALE GENOMIC DNA]</scope>
    <source>
        <strain evidence="1 2">DSM 20581</strain>
    </source>
</reference>
<proteinExistence type="predicted"/>
<sequence>MELTIYSMKLNGYKLELTYNSLGFCVSLHFGDEIHIYQYDDIITALNRMDHLIISFYN</sequence>
<evidence type="ECO:0000313" key="2">
    <source>
        <dbReference type="Proteomes" id="UP000199136"/>
    </source>
</evidence>
<dbReference type="STRING" id="82801.SAMN04488506_1981"/>
<dbReference type="AlphaFoldDB" id="A0A1I5YGC2"/>
<name>A0A1I5YGC2_9LACT</name>
<accession>A0A1I5YGC2</accession>
<dbReference type="Proteomes" id="UP000199136">
    <property type="component" value="Unassembled WGS sequence"/>
</dbReference>
<dbReference type="EMBL" id="FOXW01000008">
    <property type="protein sequence ID" value="SFQ43264.1"/>
    <property type="molecule type" value="Genomic_DNA"/>
</dbReference>
<keyword evidence="2" id="KW-1185">Reference proteome</keyword>